<sequence>MEIMMNDVLIKAYHGGLGDCLQFSTLPEQFSRQQGRETYVLDESHFRNKEIYDLVWGCNPYIKGVKSGHWNAGDIPDIQFTNRNGYHSCIRNWEELHGLTPTNDYPKIYYEPKKIEGYEDSILVDLSSISLKHDGNKRSFPPAYDPKEVTAEYEKIRKKYSDKKFIQVFFEQDLGSQSIKIDSDDGVLVKSIFHYCDLMRSSFGIIGLYSGQSALSAAILEYNPDLLSFCMVSEAVYKKHSLQSGFIFDKLNYVIIPETEEVLDTSIH</sequence>
<evidence type="ECO:0000313" key="2">
    <source>
        <dbReference type="Proteomes" id="UP000207741"/>
    </source>
</evidence>
<dbReference type="Proteomes" id="UP000207741">
    <property type="component" value="Segment"/>
</dbReference>
<accession>A0A0K0KWM1</accession>
<dbReference type="RefSeq" id="YP_009213699.1">
    <property type="nucleotide sequence ID" value="NC_028955.1"/>
</dbReference>
<dbReference type="EMBL" id="KM359505">
    <property type="protein sequence ID" value="AIR93524.1"/>
    <property type="molecule type" value="Genomic_DNA"/>
</dbReference>
<dbReference type="KEGG" id="vg:26640243"/>
<organism evidence="1 2">
    <name type="scientific">Prochlorococcus phage P-TIM68</name>
    <dbReference type="NCBI Taxonomy" id="1542477"/>
    <lineage>
        <taxon>Viruses</taxon>
        <taxon>Duplodnaviria</taxon>
        <taxon>Heunggongvirae</taxon>
        <taxon>Uroviricota</taxon>
        <taxon>Caudoviricetes</taxon>
        <taxon>Pantevenvirales</taxon>
        <taxon>Kyanoviridae</taxon>
        <taxon>Haifavirus</taxon>
        <taxon>Haifavirus tim68</taxon>
    </lineage>
</organism>
<protein>
    <submittedName>
        <fullName evidence="1">Uncharacterized protein</fullName>
    </submittedName>
</protein>
<reference evidence="2" key="1">
    <citation type="submission" date="2014-08" db="EMBL/GenBank/DDBJ databases">
        <authorList>
            <person name="Edwards T."/>
        </authorList>
    </citation>
    <scope>NUCLEOTIDE SEQUENCE [LARGE SCALE GENOMIC DNA]</scope>
</reference>
<name>A0A0K0KWM1_9CAUD</name>
<keyword evidence="2" id="KW-1185">Reference proteome</keyword>
<evidence type="ECO:0000313" key="1">
    <source>
        <dbReference type="EMBL" id="AIR93524.1"/>
    </source>
</evidence>
<dbReference type="GeneID" id="26640243"/>
<proteinExistence type="predicted"/>